<name>A0A8T1XRM0_ARASU</name>
<comment type="subcellular location">
    <subcellularLocation>
        <location evidence="1 6">Endoplasmic reticulum membrane</location>
        <topology evidence="1 6">Multi-pass membrane protein</topology>
    </subcellularLocation>
</comment>
<comment type="caution">
    <text evidence="8">The sequence shown here is derived from an EMBL/GenBank/DDBJ whole genome shotgun (WGS) entry which is preliminary data.</text>
</comment>
<evidence type="ECO:0000256" key="4">
    <source>
        <dbReference type="ARBA" id="ARBA00022989"/>
    </source>
</evidence>
<evidence type="ECO:0000256" key="3">
    <source>
        <dbReference type="ARBA" id="ARBA00022824"/>
    </source>
</evidence>
<evidence type="ECO:0000256" key="1">
    <source>
        <dbReference type="ARBA" id="ARBA00004477"/>
    </source>
</evidence>
<evidence type="ECO:0000256" key="2">
    <source>
        <dbReference type="ARBA" id="ARBA00022692"/>
    </source>
</evidence>
<evidence type="ECO:0000313" key="8">
    <source>
        <dbReference type="EMBL" id="KAG7536718.1"/>
    </source>
</evidence>
<dbReference type="InterPro" id="IPR045064">
    <property type="entry name" value="Reticulon-like"/>
</dbReference>
<feature type="domain" description="Reticulon" evidence="7">
    <location>
        <begin position="77"/>
        <end position="215"/>
    </location>
</feature>
<dbReference type="GO" id="GO:0009617">
    <property type="term" value="P:response to bacterium"/>
    <property type="evidence" value="ECO:0007669"/>
    <property type="project" value="InterPro"/>
</dbReference>
<dbReference type="EMBL" id="JAEFBJ010000013">
    <property type="protein sequence ID" value="KAG7536720.1"/>
    <property type="molecule type" value="Genomic_DNA"/>
</dbReference>
<dbReference type="PANTHER" id="PTHR10994:SF141">
    <property type="entry name" value="RETICULON-LIKE PROTEIN B10"/>
    <property type="match status" value="1"/>
</dbReference>
<keyword evidence="5 6" id="KW-0472">Membrane</keyword>
<dbReference type="OrthoDB" id="567788at2759"/>
<evidence type="ECO:0000256" key="6">
    <source>
        <dbReference type="RuleBase" id="RU363132"/>
    </source>
</evidence>
<dbReference type="PANTHER" id="PTHR10994">
    <property type="entry name" value="RETICULON"/>
    <property type="match status" value="1"/>
</dbReference>
<feature type="transmembrane region" description="Helical" evidence="6">
    <location>
        <begin position="181"/>
        <end position="198"/>
    </location>
</feature>
<proteinExistence type="predicted"/>
<gene>
    <name evidence="8" type="ORF">ISN44_As13g006530</name>
</gene>
<dbReference type="Pfam" id="PF02453">
    <property type="entry name" value="Reticulon"/>
    <property type="match status" value="1"/>
</dbReference>
<dbReference type="GO" id="GO:0005789">
    <property type="term" value="C:endoplasmic reticulum membrane"/>
    <property type="evidence" value="ECO:0007669"/>
    <property type="project" value="UniProtKB-SubCell"/>
</dbReference>
<dbReference type="AlphaFoldDB" id="A0A8T1XRM0"/>
<feature type="transmembrane region" description="Helical" evidence="6">
    <location>
        <begin position="109"/>
        <end position="129"/>
    </location>
</feature>
<keyword evidence="4 6" id="KW-1133">Transmembrane helix</keyword>
<evidence type="ECO:0000313" key="9">
    <source>
        <dbReference type="Proteomes" id="UP000694251"/>
    </source>
</evidence>
<sequence>MDLRSVSVAFYTWDVRRTKRLETILGLVREIATMEESVHQSIRFGSGFFSLFHCSTTPLTCRSTDSSDFEICWTDAVADLIMWKNRRGGFLLLGSTTLLWFLFEKYGYSFFPFVVNTQLLLVVILFLWAKSAILFNRPMPQLPNLEISEASVFMVADTLRVWINTALAVAREIYMGRNAKQLFRVSVVLWTVSFVGNFLNFLTILYLGEYFCFPLFFTLFTIDRTYKYLQKRKNICFCTQDFLCVI</sequence>
<keyword evidence="9" id="KW-1185">Reference proteome</keyword>
<evidence type="ECO:0000259" key="7">
    <source>
        <dbReference type="PROSITE" id="PS50845"/>
    </source>
</evidence>
<organism evidence="8 9">
    <name type="scientific">Arabidopsis suecica</name>
    <name type="common">Swedish thale-cress</name>
    <name type="synonym">Cardaminopsis suecica</name>
    <dbReference type="NCBI Taxonomy" id="45249"/>
    <lineage>
        <taxon>Eukaryota</taxon>
        <taxon>Viridiplantae</taxon>
        <taxon>Streptophyta</taxon>
        <taxon>Embryophyta</taxon>
        <taxon>Tracheophyta</taxon>
        <taxon>Spermatophyta</taxon>
        <taxon>Magnoliopsida</taxon>
        <taxon>eudicotyledons</taxon>
        <taxon>Gunneridae</taxon>
        <taxon>Pentapetalae</taxon>
        <taxon>rosids</taxon>
        <taxon>malvids</taxon>
        <taxon>Brassicales</taxon>
        <taxon>Brassicaceae</taxon>
        <taxon>Camelineae</taxon>
        <taxon>Arabidopsis</taxon>
    </lineage>
</organism>
<feature type="transmembrane region" description="Helical" evidence="6">
    <location>
        <begin position="88"/>
        <end position="103"/>
    </location>
</feature>
<dbReference type="Proteomes" id="UP000694251">
    <property type="component" value="Chromosome 13"/>
</dbReference>
<dbReference type="EMBL" id="JAEFBJ010000013">
    <property type="protein sequence ID" value="KAG7536718.1"/>
    <property type="molecule type" value="Genomic_DNA"/>
</dbReference>
<dbReference type="InterPro" id="IPR003388">
    <property type="entry name" value="Reticulon"/>
</dbReference>
<keyword evidence="2 6" id="KW-0812">Transmembrane</keyword>
<evidence type="ECO:0000256" key="5">
    <source>
        <dbReference type="ARBA" id="ARBA00023136"/>
    </source>
</evidence>
<protein>
    <recommendedName>
        <fullName evidence="6">Reticulon-like protein</fullName>
    </recommendedName>
</protein>
<keyword evidence="3 6" id="KW-0256">Endoplasmic reticulum</keyword>
<reference evidence="8 9" key="1">
    <citation type="submission" date="2020-12" db="EMBL/GenBank/DDBJ databases">
        <title>Concerted genomic and epigenomic changes stabilize Arabidopsis allopolyploids.</title>
        <authorList>
            <person name="Chen Z."/>
        </authorList>
    </citation>
    <scope>NUCLEOTIDE SEQUENCE [LARGE SCALE GENOMIC DNA]</scope>
    <source>
        <strain evidence="8">As9502</strain>
        <tissue evidence="8">Leaf</tissue>
    </source>
</reference>
<dbReference type="PROSITE" id="PS50845">
    <property type="entry name" value="RETICULON"/>
    <property type="match status" value="1"/>
</dbReference>
<accession>A0A8T1XRM0</accession>